<dbReference type="Pfam" id="PF00581">
    <property type="entry name" value="Rhodanese"/>
    <property type="match status" value="1"/>
</dbReference>
<dbReference type="InterPro" id="IPR036873">
    <property type="entry name" value="Rhodanese-like_dom_sf"/>
</dbReference>
<name>A0A2C9DA89_9HYPH</name>
<dbReference type="AlphaFoldDB" id="A0A2C9DA89"/>
<dbReference type="KEGG" id="hdi:HDIA_3703"/>
<sequence length="102" mass="11050">MRNLTIEEVRDLATDGEIILVDVREDDEWIAGRIAGALHAPLSRFANVVSEIPTDKPVVFYCLAGARSAQAIGYCQRIGLDHDSHMAGGIKAWLSAGFPIEG</sequence>
<dbReference type="CDD" id="cd00158">
    <property type="entry name" value="RHOD"/>
    <property type="match status" value="1"/>
</dbReference>
<dbReference type="RefSeq" id="WP_245883962.1">
    <property type="nucleotide sequence ID" value="NZ_LT960614.1"/>
</dbReference>
<organism evidence="2 3">
    <name type="scientific">Hartmannibacter diazotrophicus</name>
    <dbReference type="NCBI Taxonomy" id="1482074"/>
    <lineage>
        <taxon>Bacteria</taxon>
        <taxon>Pseudomonadati</taxon>
        <taxon>Pseudomonadota</taxon>
        <taxon>Alphaproteobacteria</taxon>
        <taxon>Hyphomicrobiales</taxon>
        <taxon>Pleomorphomonadaceae</taxon>
        <taxon>Hartmannibacter</taxon>
    </lineage>
</organism>
<evidence type="ECO:0000259" key="1">
    <source>
        <dbReference type="PROSITE" id="PS50206"/>
    </source>
</evidence>
<evidence type="ECO:0000313" key="2">
    <source>
        <dbReference type="EMBL" id="SON57244.1"/>
    </source>
</evidence>
<keyword evidence="2" id="KW-0548">Nucleotidyltransferase</keyword>
<dbReference type="SMART" id="SM00450">
    <property type="entry name" value="RHOD"/>
    <property type="match status" value="1"/>
</dbReference>
<keyword evidence="3" id="KW-1185">Reference proteome</keyword>
<feature type="domain" description="Rhodanese" evidence="1">
    <location>
        <begin position="14"/>
        <end position="102"/>
    </location>
</feature>
<evidence type="ECO:0000313" key="3">
    <source>
        <dbReference type="Proteomes" id="UP000223606"/>
    </source>
</evidence>
<dbReference type="InterPro" id="IPR001763">
    <property type="entry name" value="Rhodanese-like_dom"/>
</dbReference>
<gene>
    <name evidence="2" type="primary">moeZ_3</name>
    <name evidence="2" type="ORF">HDIA_3703</name>
</gene>
<dbReference type="GO" id="GO:0016779">
    <property type="term" value="F:nucleotidyltransferase activity"/>
    <property type="evidence" value="ECO:0007669"/>
    <property type="project" value="UniProtKB-KW"/>
</dbReference>
<dbReference type="Proteomes" id="UP000223606">
    <property type="component" value="Chromosome 1"/>
</dbReference>
<accession>A0A2C9DA89</accession>
<keyword evidence="2" id="KW-0808">Transferase</keyword>
<protein>
    <submittedName>
        <fullName evidence="2">Putative adenylyltransferase/sulfurtransferase MoeZ</fullName>
    </submittedName>
</protein>
<dbReference type="PANTHER" id="PTHR43031">
    <property type="entry name" value="FAD-DEPENDENT OXIDOREDUCTASE"/>
    <property type="match status" value="1"/>
</dbReference>
<dbReference type="EMBL" id="LT960614">
    <property type="protein sequence ID" value="SON57244.1"/>
    <property type="molecule type" value="Genomic_DNA"/>
</dbReference>
<dbReference type="InterPro" id="IPR050229">
    <property type="entry name" value="GlpE_sulfurtransferase"/>
</dbReference>
<dbReference type="Gene3D" id="3.40.250.10">
    <property type="entry name" value="Rhodanese-like domain"/>
    <property type="match status" value="1"/>
</dbReference>
<dbReference type="PANTHER" id="PTHR43031:SF16">
    <property type="entry name" value="OXIDOREDUCTASE"/>
    <property type="match status" value="1"/>
</dbReference>
<proteinExistence type="predicted"/>
<reference evidence="3" key="1">
    <citation type="submission" date="2017-09" db="EMBL/GenBank/DDBJ databases">
        <title>Genome sequence of Nannocystis excedens DSM 71.</title>
        <authorList>
            <person name="Blom J."/>
        </authorList>
    </citation>
    <scope>NUCLEOTIDE SEQUENCE [LARGE SCALE GENOMIC DNA]</scope>
    <source>
        <strain evidence="3">type strain: E19</strain>
    </source>
</reference>
<dbReference type="SUPFAM" id="SSF52821">
    <property type="entry name" value="Rhodanese/Cell cycle control phosphatase"/>
    <property type="match status" value="1"/>
</dbReference>
<dbReference type="PROSITE" id="PS50206">
    <property type="entry name" value="RHODANESE_3"/>
    <property type="match status" value="1"/>
</dbReference>